<evidence type="ECO:0000256" key="2">
    <source>
        <dbReference type="SAM" id="Phobius"/>
    </source>
</evidence>
<feature type="transmembrane region" description="Helical" evidence="2">
    <location>
        <begin position="158"/>
        <end position="182"/>
    </location>
</feature>
<evidence type="ECO:0000256" key="1">
    <source>
        <dbReference type="SAM" id="MobiDB-lite"/>
    </source>
</evidence>
<feature type="compositionally biased region" description="Polar residues" evidence="1">
    <location>
        <begin position="1"/>
        <end position="16"/>
    </location>
</feature>
<feature type="region of interest" description="Disordered" evidence="1">
    <location>
        <begin position="1"/>
        <end position="85"/>
    </location>
</feature>
<dbReference type="AlphaFoldDB" id="A0A914Q385"/>
<protein>
    <submittedName>
        <fullName evidence="4">Uncharacterized protein</fullName>
    </submittedName>
</protein>
<sequence length="424" mass="48426">MNTDNTMFLTSETQQHSSKKQHHELLQSQQKKKNIVTPSIKSMREDETQSSELTAHAATATAKTPKQDASPIIPEATTPAPISATPLPVTKDALVRTPMAESLISPTTNNEVLPQKRRSFQPTESRELLKEIDKNLHQIEKDQSKQISWIRRLSKQKWFSFLDIILGGLTLLFFTTAFYFIFHINPTLEMKLVPEFKAKVQASRYAANSFDKCNHKNWYSTSTKISGIIDTSRCYNNLEYGRVFFETFNSTTSDASNGCNIDRVEIHPCYTKTGENDPLNIFWGSIDPEFEFICNGSVPYLPESDPLNYNLWSFNPPAKKYAMLDEGKLKDLTNRIVSSTAFFYQCPKCTFMHRFHPINDTRTDVTRFFLKESAPSIPRGAAKCYPVWDVYCDFNSNPLIQTSEKTFSQKVLPFTIVMDSSFVC</sequence>
<name>A0A914Q385_9BILA</name>
<organism evidence="3 4">
    <name type="scientific">Panagrolaimus davidi</name>
    <dbReference type="NCBI Taxonomy" id="227884"/>
    <lineage>
        <taxon>Eukaryota</taxon>
        <taxon>Metazoa</taxon>
        <taxon>Ecdysozoa</taxon>
        <taxon>Nematoda</taxon>
        <taxon>Chromadorea</taxon>
        <taxon>Rhabditida</taxon>
        <taxon>Tylenchina</taxon>
        <taxon>Panagrolaimomorpha</taxon>
        <taxon>Panagrolaimoidea</taxon>
        <taxon>Panagrolaimidae</taxon>
        <taxon>Panagrolaimus</taxon>
    </lineage>
</organism>
<evidence type="ECO:0000313" key="4">
    <source>
        <dbReference type="WBParaSite" id="PDA_v2.g25231.t1"/>
    </source>
</evidence>
<dbReference type="Proteomes" id="UP000887578">
    <property type="component" value="Unplaced"/>
</dbReference>
<keyword evidence="2" id="KW-0472">Membrane</keyword>
<reference evidence="4" key="1">
    <citation type="submission" date="2022-11" db="UniProtKB">
        <authorList>
            <consortium name="WormBaseParasite"/>
        </authorList>
    </citation>
    <scope>IDENTIFICATION</scope>
</reference>
<keyword evidence="2" id="KW-1133">Transmembrane helix</keyword>
<proteinExistence type="predicted"/>
<evidence type="ECO:0000313" key="3">
    <source>
        <dbReference type="Proteomes" id="UP000887578"/>
    </source>
</evidence>
<accession>A0A914Q385</accession>
<dbReference type="WBParaSite" id="PDA_v2.g25231.t1">
    <property type="protein sequence ID" value="PDA_v2.g25231.t1"/>
    <property type="gene ID" value="PDA_v2.g25231"/>
</dbReference>
<feature type="compositionally biased region" description="Low complexity" evidence="1">
    <location>
        <begin position="54"/>
        <end position="85"/>
    </location>
</feature>
<keyword evidence="2" id="KW-0812">Transmembrane</keyword>
<keyword evidence="3" id="KW-1185">Reference proteome</keyword>